<reference evidence="5 6" key="1">
    <citation type="journal article" date="2019" name="Int. J. Syst. Evol. Microbiol.">
        <title>The Global Catalogue of Microorganisms (GCM) 10K type strain sequencing project: providing services to taxonomists for standard genome sequencing and annotation.</title>
        <authorList>
            <consortium name="The Broad Institute Genomics Platform"/>
            <consortium name="The Broad Institute Genome Sequencing Center for Infectious Disease"/>
            <person name="Wu L."/>
            <person name="Ma J."/>
        </authorList>
    </citation>
    <scope>NUCLEOTIDE SEQUENCE [LARGE SCALE GENOMIC DNA]</scope>
    <source>
        <strain evidence="5 6">JCM 10425</strain>
    </source>
</reference>
<accession>A0ABN0TZQ7</accession>
<dbReference type="Pfam" id="PF00440">
    <property type="entry name" value="TetR_N"/>
    <property type="match status" value="1"/>
</dbReference>
<dbReference type="InterPro" id="IPR009057">
    <property type="entry name" value="Homeodomain-like_sf"/>
</dbReference>
<feature type="region of interest" description="Disordered" evidence="3">
    <location>
        <begin position="1"/>
        <end position="31"/>
    </location>
</feature>
<organism evidence="5 6">
    <name type="scientific">Cryptosporangium japonicum</name>
    <dbReference type="NCBI Taxonomy" id="80872"/>
    <lineage>
        <taxon>Bacteria</taxon>
        <taxon>Bacillati</taxon>
        <taxon>Actinomycetota</taxon>
        <taxon>Actinomycetes</taxon>
        <taxon>Cryptosporangiales</taxon>
        <taxon>Cryptosporangiaceae</taxon>
        <taxon>Cryptosporangium</taxon>
    </lineage>
</organism>
<comment type="caution">
    <text evidence="5">The sequence shown here is derived from an EMBL/GenBank/DDBJ whole genome shotgun (WGS) entry which is preliminary data.</text>
</comment>
<evidence type="ECO:0000256" key="1">
    <source>
        <dbReference type="ARBA" id="ARBA00023125"/>
    </source>
</evidence>
<evidence type="ECO:0000256" key="2">
    <source>
        <dbReference type="PROSITE-ProRule" id="PRU00335"/>
    </source>
</evidence>
<gene>
    <name evidence="5" type="ORF">GCM10009539_19030</name>
</gene>
<keyword evidence="6" id="KW-1185">Reference proteome</keyword>
<dbReference type="Proteomes" id="UP001500967">
    <property type="component" value="Unassembled WGS sequence"/>
</dbReference>
<keyword evidence="1 2" id="KW-0238">DNA-binding</keyword>
<evidence type="ECO:0000256" key="3">
    <source>
        <dbReference type="SAM" id="MobiDB-lite"/>
    </source>
</evidence>
<protein>
    <submittedName>
        <fullName evidence="5">TetR/AcrR family transcriptional regulator</fullName>
    </submittedName>
</protein>
<dbReference type="Gene3D" id="1.10.357.10">
    <property type="entry name" value="Tetracycline Repressor, domain 2"/>
    <property type="match status" value="1"/>
</dbReference>
<dbReference type="PROSITE" id="PS50977">
    <property type="entry name" value="HTH_TETR_2"/>
    <property type="match status" value="1"/>
</dbReference>
<dbReference type="InterPro" id="IPR001647">
    <property type="entry name" value="HTH_TetR"/>
</dbReference>
<proteinExistence type="predicted"/>
<evidence type="ECO:0000313" key="5">
    <source>
        <dbReference type="EMBL" id="GAA0233895.1"/>
    </source>
</evidence>
<feature type="DNA-binding region" description="H-T-H motif" evidence="2">
    <location>
        <begin position="54"/>
        <end position="73"/>
    </location>
</feature>
<sequence length="211" mass="22161">MANISGPESASVGRRDLPVLGAPAPERADAARNRRRVLDAAARLHAEKGVAGLNMDDVAAAAGVGKGTVYRRFVDKAGLAGALLDDRGLRLHERILHGPPPLGPGAPGRERLVAFVAAYLEHAVGSLDLVLLSESGTPGGRLAKPVYGFWRLHLEVLFADAGAPAPRTRAEALLAVLSAEQLQQWVVADRRTVAELGTELGRIAEALADGR</sequence>
<dbReference type="PRINTS" id="PR00455">
    <property type="entry name" value="HTHTETR"/>
</dbReference>
<evidence type="ECO:0000259" key="4">
    <source>
        <dbReference type="PROSITE" id="PS50977"/>
    </source>
</evidence>
<dbReference type="EMBL" id="BAAAGX010000007">
    <property type="protein sequence ID" value="GAA0233895.1"/>
    <property type="molecule type" value="Genomic_DNA"/>
</dbReference>
<feature type="domain" description="HTH tetR-type" evidence="4">
    <location>
        <begin position="31"/>
        <end position="91"/>
    </location>
</feature>
<dbReference type="SUPFAM" id="SSF46689">
    <property type="entry name" value="Homeodomain-like"/>
    <property type="match status" value="1"/>
</dbReference>
<dbReference type="RefSeq" id="WP_344648373.1">
    <property type="nucleotide sequence ID" value="NZ_BAAAGX010000007.1"/>
</dbReference>
<dbReference type="PANTHER" id="PTHR30055:SF209">
    <property type="entry name" value="POSSIBLE TRANSCRIPTIONAL REGULATORY PROTEIN (PROBABLY TETR-FAMILY)"/>
    <property type="match status" value="1"/>
</dbReference>
<name>A0ABN0TZQ7_9ACTN</name>
<dbReference type="InterPro" id="IPR050109">
    <property type="entry name" value="HTH-type_TetR-like_transc_reg"/>
</dbReference>
<dbReference type="PANTHER" id="PTHR30055">
    <property type="entry name" value="HTH-TYPE TRANSCRIPTIONAL REGULATOR RUTR"/>
    <property type="match status" value="1"/>
</dbReference>
<evidence type="ECO:0000313" key="6">
    <source>
        <dbReference type="Proteomes" id="UP001500967"/>
    </source>
</evidence>